<accession>A0ABM1EW16</accession>
<dbReference type="GeneID" id="106816321"/>
<dbReference type="InterPro" id="IPR003859">
    <property type="entry name" value="Galactosyl_T"/>
</dbReference>
<organism evidence="3 4">
    <name type="scientific">Priapulus caudatus</name>
    <name type="common">Priapulid worm</name>
    <dbReference type="NCBI Taxonomy" id="37621"/>
    <lineage>
        <taxon>Eukaryota</taxon>
        <taxon>Metazoa</taxon>
        <taxon>Ecdysozoa</taxon>
        <taxon>Scalidophora</taxon>
        <taxon>Priapulida</taxon>
        <taxon>Priapulimorpha</taxon>
        <taxon>Priapulimorphida</taxon>
        <taxon>Priapulidae</taxon>
        <taxon>Priapulus</taxon>
    </lineage>
</organism>
<feature type="domain" description="Galactosyltransferase C-terminal" evidence="2">
    <location>
        <begin position="2"/>
        <end position="64"/>
    </location>
</feature>
<dbReference type="Gene3D" id="3.90.550.10">
    <property type="entry name" value="Spore Coat Polysaccharide Biosynthesis Protein SpsA, Chain A"/>
    <property type="match status" value="1"/>
</dbReference>
<dbReference type="PANTHER" id="PTHR19300:SF57">
    <property type="entry name" value="BETA-1,4-N-ACETYLGALACTOSAMINYLTRANSFERASE"/>
    <property type="match status" value="1"/>
</dbReference>
<dbReference type="Pfam" id="PF02709">
    <property type="entry name" value="Glyco_transf_7C"/>
    <property type="match status" value="1"/>
</dbReference>
<dbReference type="PANTHER" id="PTHR19300">
    <property type="entry name" value="BETA-1,4-GALACTOSYLTRANSFERASE"/>
    <property type="match status" value="1"/>
</dbReference>
<proteinExistence type="predicted"/>
<evidence type="ECO:0000313" key="4">
    <source>
        <dbReference type="RefSeq" id="XP_014676387.1"/>
    </source>
</evidence>
<dbReference type="PRINTS" id="PR02050">
    <property type="entry name" value="B14GALTRFASE"/>
</dbReference>
<protein>
    <submittedName>
        <fullName evidence="4">Beta-1,4-N-acetylgalactosaminyltransferase bre-4-like</fullName>
    </submittedName>
</protein>
<evidence type="ECO:0000256" key="1">
    <source>
        <dbReference type="ARBA" id="ARBA00022679"/>
    </source>
</evidence>
<dbReference type="InterPro" id="IPR029044">
    <property type="entry name" value="Nucleotide-diphossugar_trans"/>
</dbReference>
<dbReference type="InterPro" id="IPR027791">
    <property type="entry name" value="Galactosyl_T_C"/>
</dbReference>
<feature type="non-terminal residue" evidence="4">
    <location>
        <position position="1"/>
    </location>
</feature>
<gene>
    <name evidence="4" type="primary">LOC106816321</name>
</gene>
<name>A0ABM1EW16_PRICU</name>
<keyword evidence="3" id="KW-1185">Reference proteome</keyword>
<keyword evidence="1" id="KW-0808">Transferase</keyword>
<evidence type="ECO:0000259" key="2">
    <source>
        <dbReference type="Pfam" id="PF02709"/>
    </source>
</evidence>
<evidence type="ECO:0000313" key="3">
    <source>
        <dbReference type="Proteomes" id="UP000695022"/>
    </source>
</evidence>
<sequence length="131" mass="15570">WKYEQYFGGVCAFSKLDFLKVNGFSNEFWGWGGEDDDMYRRVRNAKLKLIRYPITMARYRSLNHTLAHPERDRGKVVLDGINRYHNDGLTSLKYVVRKYELKPLYTWMLVDVGQGKNMTLIAQIDESLRRR</sequence>
<reference evidence="4" key="1">
    <citation type="submission" date="2025-08" db="UniProtKB">
        <authorList>
            <consortium name="RefSeq"/>
        </authorList>
    </citation>
    <scope>IDENTIFICATION</scope>
</reference>
<dbReference type="RefSeq" id="XP_014676387.1">
    <property type="nucleotide sequence ID" value="XM_014820901.1"/>
</dbReference>
<dbReference type="SUPFAM" id="SSF53448">
    <property type="entry name" value="Nucleotide-diphospho-sugar transferases"/>
    <property type="match status" value="1"/>
</dbReference>
<dbReference type="Proteomes" id="UP000695022">
    <property type="component" value="Unplaced"/>
</dbReference>